<protein>
    <submittedName>
        <fullName evidence="1">Uncharacterized protein</fullName>
    </submittedName>
</protein>
<proteinExistence type="predicted"/>
<evidence type="ECO:0000313" key="2">
    <source>
        <dbReference type="Proteomes" id="UP000410492"/>
    </source>
</evidence>
<accession>A0A653CSL7</accession>
<name>A0A653CSL7_CALMS</name>
<keyword evidence="2" id="KW-1185">Reference proteome</keyword>
<gene>
    <name evidence="1" type="ORF">CALMAC_LOCUS10953</name>
</gene>
<reference evidence="1 2" key="1">
    <citation type="submission" date="2019-01" db="EMBL/GenBank/DDBJ databases">
        <authorList>
            <person name="Sayadi A."/>
        </authorList>
    </citation>
    <scope>NUCLEOTIDE SEQUENCE [LARGE SCALE GENOMIC DNA]</scope>
</reference>
<sequence>NSTKSDLENSGGACVRKGTWIHANFSTSSSPKYFENHSCFVKRAIRFCETTSSLDPAYLYNRGKQS</sequence>
<organism evidence="1 2">
    <name type="scientific">Callosobruchus maculatus</name>
    <name type="common">Southern cowpea weevil</name>
    <name type="synonym">Pulse bruchid</name>
    <dbReference type="NCBI Taxonomy" id="64391"/>
    <lineage>
        <taxon>Eukaryota</taxon>
        <taxon>Metazoa</taxon>
        <taxon>Ecdysozoa</taxon>
        <taxon>Arthropoda</taxon>
        <taxon>Hexapoda</taxon>
        <taxon>Insecta</taxon>
        <taxon>Pterygota</taxon>
        <taxon>Neoptera</taxon>
        <taxon>Endopterygota</taxon>
        <taxon>Coleoptera</taxon>
        <taxon>Polyphaga</taxon>
        <taxon>Cucujiformia</taxon>
        <taxon>Chrysomeloidea</taxon>
        <taxon>Chrysomelidae</taxon>
        <taxon>Bruchinae</taxon>
        <taxon>Bruchini</taxon>
        <taxon>Callosobruchus</taxon>
    </lineage>
</organism>
<dbReference type="EMBL" id="CAACVG010008498">
    <property type="protein sequence ID" value="VEN50063.1"/>
    <property type="molecule type" value="Genomic_DNA"/>
</dbReference>
<dbReference type="AlphaFoldDB" id="A0A653CSL7"/>
<dbReference type="Proteomes" id="UP000410492">
    <property type="component" value="Unassembled WGS sequence"/>
</dbReference>
<dbReference type="OrthoDB" id="10500313at2759"/>
<feature type="non-terminal residue" evidence="1">
    <location>
        <position position="1"/>
    </location>
</feature>
<evidence type="ECO:0000313" key="1">
    <source>
        <dbReference type="EMBL" id="VEN50063.1"/>
    </source>
</evidence>